<name>A0A7S0NBK2_9CRYP</name>
<proteinExistence type="predicted"/>
<gene>
    <name evidence="2" type="ORF">HPHI1048_LOCUS21677</name>
</gene>
<evidence type="ECO:0000256" key="1">
    <source>
        <dbReference type="SAM" id="MobiDB-lite"/>
    </source>
</evidence>
<dbReference type="AlphaFoldDB" id="A0A7S0NBK2"/>
<feature type="region of interest" description="Disordered" evidence="1">
    <location>
        <begin position="134"/>
        <end position="319"/>
    </location>
</feature>
<feature type="compositionally biased region" description="Basic and acidic residues" evidence="1">
    <location>
        <begin position="256"/>
        <end position="271"/>
    </location>
</feature>
<feature type="compositionally biased region" description="Basic and acidic residues" evidence="1">
    <location>
        <begin position="286"/>
        <end position="299"/>
    </location>
</feature>
<feature type="region of interest" description="Disordered" evidence="1">
    <location>
        <begin position="98"/>
        <end position="122"/>
    </location>
</feature>
<feature type="compositionally biased region" description="Polar residues" evidence="1">
    <location>
        <begin position="222"/>
        <end position="254"/>
    </location>
</feature>
<feature type="compositionally biased region" description="Polar residues" evidence="1">
    <location>
        <begin position="137"/>
        <end position="157"/>
    </location>
</feature>
<reference evidence="2" key="1">
    <citation type="submission" date="2021-01" db="EMBL/GenBank/DDBJ databases">
        <authorList>
            <person name="Corre E."/>
            <person name="Pelletier E."/>
            <person name="Niang G."/>
            <person name="Scheremetjew M."/>
            <person name="Finn R."/>
            <person name="Kale V."/>
            <person name="Holt S."/>
            <person name="Cochrane G."/>
            <person name="Meng A."/>
            <person name="Brown T."/>
            <person name="Cohen L."/>
        </authorList>
    </citation>
    <scope>NUCLEOTIDE SEQUENCE</scope>
    <source>
        <strain evidence="2">CCMP325</strain>
    </source>
</reference>
<evidence type="ECO:0000313" key="2">
    <source>
        <dbReference type="EMBL" id="CAD8504690.1"/>
    </source>
</evidence>
<sequence length="319" mass="35396">MAEWNAAHRKWDTNSNEQTPWGNGEEPSFAPHQFVDYGHARQTRPQDRQYLGRSDPEAAPVDQPTFAYAHGPFVGIPNMPQYANIPQNVNMPQNVVYPTRRSSRSSESYVPSYPPSVPHQQVDEDVWVSEAWKSLHTRSQSSRSVATRESIPQSSFENVDEPCEHESGDMQSTSSDAITTKGPQLASPPTDLSPKLNASGKNGAKSSEDLSGASSIEDRHSSVNSELELTSSAPSSCVWNPPSKNLDSSVSQAETKVLEKINEKKMIEQKKKAASPSNGNTKKRKDREIPDDAHYGRYDDDSEWTLGPGEPKWKGSWSR</sequence>
<feature type="compositionally biased region" description="Low complexity" evidence="1">
    <location>
        <begin position="98"/>
        <end position="111"/>
    </location>
</feature>
<protein>
    <submittedName>
        <fullName evidence="2">Uncharacterized protein</fullName>
    </submittedName>
</protein>
<organism evidence="2">
    <name type="scientific">Hanusia phi</name>
    <dbReference type="NCBI Taxonomy" id="3032"/>
    <lineage>
        <taxon>Eukaryota</taxon>
        <taxon>Cryptophyceae</taxon>
        <taxon>Pyrenomonadales</taxon>
        <taxon>Geminigeraceae</taxon>
        <taxon>Hanusia</taxon>
    </lineage>
</organism>
<accession>A0A7S0NBK2</accession>
<feature type="region of interest" description="Disordered" evidence="1">
    <location>
        <begin position="1"/>
        <end position="64"/>
    </location>
</feature>
<feature type="compositionally biased region" description="Polar residues" evidence="1">
    <location>
        <begin position="169"/>
        <end position="182"/>
    </location>
</feature>
<dbReference type="EMBL" id="HBEO01031984">
    <property type="protein sequence ID" value="CAD8504690.1"/>
    <property type="molecule type" value="Transcribed_RNA"/>
</dbReference>